<evidence type="ECO:0000256" key="4">
    <source>
        <dbReference type="RuleBase" id="RU003357"/>
    </source>
</evidence>
<evidence type="ECO:0000313" key="9">
    <source>
        <dbReference type="Proteomes" id="UP001218579"/>
    </source>
</evidence>
<organism evidence="8 9">
    <name type="scientific">Asticcacaulis machinosus</name>
    <dbReference type="NCBI Taxonomy" id="2984211"/>
    <lineage>
        <taxon>Bacteria</taxon>
        <taxon>Pseudomonadati</taxon>
        <taxon>Pseudomonadota</taxon>
        <taxon>Alphaproteobacteria</taxon>
        <taxon>Caulobacterales</taxon>
        <taxon>Caulobacteraceae</taxon>
        <taxon>Asticcacaulis</taxon>
    </lineage>
</organism>
<dbReference type="InterPro" id="IPR012910">
    <property type="entry name" value="Plug_dom"/>
</dbReference>
<sequence length="1003" mass="108660">MKNSRTALNGRSAFSIVLKNGVSAVALGALAAALAMPAVAQEAPVEDSDVTEVVVTGQRAQLKSAQKIKRDADTVVDSITATDIGALPDRSVSEALQRVAGVTLERTDTNRDPARLSGEGGGVAIRGLNYVRTELNGRDVFSAKNGRSIGFADISADLMAGVDVFKNTTSDQVEGAIGGTVNLRTRLPFDSKKRIIAFSADSNYGDLRKDSFQSGSLTYSDRWDTSIGEIGLLLNGSLSNVGTRSDSVTTDSYITDSQGRSTPKGFGYKSLEWDQERTAIAGALQWRPNDQWEFTLQAIQAKATPKSMENTAYFDINTTPQSTYKYAGGTRGALTYAEGNDSPIFIARYGEDEKETNDVSLSFKFYPSDSLTLTGDLQYVKSQSKAMSLTVNTTYSASSDFKLDLSGDLPQMTIGQTAGYETAASYAYQSAMDHYEDSEADQFAARFDAVYEFDSDWLKKVKVGVRYTDKNSTTRETGWNWGAVSPGGNWGGDYNITNDGVNDYLADATPGKTGSGGQLSNVASYVKLDNFMHGNVDLDLPSAWFASKAFISNTRNAGDILHQASLNAWCGGCGYGFTPFNGDYEAVGQGRSDNNLSGINVQSETTKAFYTALYFGRDNAVGGKALDGNVGFRVVKTDVEGDLPYTTYPQITTPNVDPAASTAEKAEIARAKLFLNNTKVFGSTPSQNDYTDVLPSLNLRLHWSDELQFRFSASKAMVRPQLSDMQGYTSITANTTTFTVNAGNQAQYPGYAPGDYIASLNSITGIGGNPNLKPLTANQYDLTAEWYFAPTGSLTAAAFKKDLKNYFFGASQVESFTNNGVTLDVPVYRVHNGKSGEISGIELAYQQFYDFLPGALSGIGVQTNFTYIDSSGGANPISNVNDTNQVTNTAADLPLEGLSDKVFNFALMYEKYDISARLAYNWRSEYLMTTSAANSNMPVWMDAYGQLDASVFYQINSNLKIGLQGTNLTNDRITTKIGFPGQVANYSWVEQDRRLAIVLRGLF</sequence>
<reference evidence="8 9" key="1">
    <citation type="submission" date="2023-01" db="EMBL/GenBank/DDBJ databases">
        <title>Novel species of the genus Asticcacaulis isolated from rivers.</title>
        <authorList>
            <person name="Lu H."/>
        </authorList>
    </citation>
    <scope>NUCLEOTIDE SEQUENCE [LARGE SCALE GENOMIC DNA]</scope>
    <source>
        <strain evidence="8 9">LKC15W</strain>
    </source>
</reference>
<dbReference type="Pfam" id="PF00593">
    <property type="entry name" value="TonB_dep_Rec_b-barrel"/>
    <property type="match status" value="1"/>
</dbReference>
<keyword evidence="8" id="KW-0675">Receptor</keyword>
<dbReference type="SUPFAM" id="SSF56935">
    <property type="entry name" value="Porins"/>
    <property type="match status" value="1"/>
</dbReference>
<dbReference type="Proteomes" id="UP001218579">
    <property type="component" value="Unassembled WGS sequence"/>
</dbReference>
<dbReference type="InterPro" id="IPR010104">
    <property type="entry name" value="TonB_rcpt_bac"/>
</dbReference>
<dbReference type="RefSeq" id="WP_272744236.1">
    <property type="nucleotide sequence ID" value="NZ_JAQQKV010000001.1"/>
</dbReference>
<dbReference type="PANTHER" id="PTHR40980:SF3">
    <property type="entry name" value="TONB-DEPENDENT RECEPTOR-LIKE BETA-BARREL DOMAIN-CONTAINING PROTEIN"/>
    <property type="match status" value="1"/>
</dbReference>
<evidence type="ECO:0000256" key="1">
    <source>
        <dbReference type="ARBA" id="ARBA00004442"/>
    </source>
</evidence>
<comment type="subcellular location">
    <subcellularLocation>
        <location evidence="1 4">Cell outer membrane</location>
    </subcellularLocation>
</comment>
<evidence type="ECO:0000313" key="8">
    <source>
        <dbReference type="EMBL" id="MDC7675920.1"/>
    </source>
</evidence>
<keyword evidence="5" id="KW-0732">Signal</keyword>
<feature type="chain" id="PRO_5045920053" evidence="5">
    <location>
        <begin position="41"/>
        <end position="1003"/>
    </location>
</feature>
<evidence type="ECO:0000256" key="5">
    <source>
        <dbReference type="SAM" id="SignalP"/>
    </source>
</evidence>
<comment type="similarity">
    <text evidence="4">Belongs to the TonB-dependent receptor family.</text>
</comment>
<gene>
    <name evidence="8" type="ORF">PQU98_07260</name>
</gene>
<keyword evidence="4" id="KW-0798">TonB box</keyword>
<dbReference type="InterPro" id="IPR036942">
    <property type="entry name" value="Beta-barrel_TonB_sf"/>
</dbReference>
<keyword evidence="3" id="KW-0998">Cell outer membrane</keyword>
<dbReference type="InterPro" id="IPR000531">
    <property type="entry name" value="Beta-barrel_TonB"/>
</dbReference>
<dbReference type="InterPro" id="IPR037066">
    <property type="entry name" value="Plug_dom_sf"/>
</dbReference>
<keyword evidence="2 4" id="KW-0472">Membrane</keyword>
<dbReference type="NCBIfam" id="TIGR01782">
    <property type="entry name" value="TonB-Xanth-Caul"/>
    <property type="match status" value="1"/>
</dbReference>
<evidence type="ECO:0000256" key="3">
    <source>
        <dbReference type="ARBA" id="ARBA00023237"/>
    </source>
</evidence>
<protein>
    <submittedName>
        <fullName evidence="8">TonB-dependent receptor</fullName>
    </submittedName>
</protein>
<evidence type="ECO:0000256" key="2">
    <source>
        <dbReference type="ARBA" id="ARBA00023136"/>
    </source>
</evidence>
<dbReference type="Pfam" id="PF07715">
    <property type="entry name" value="Plug"/>
    <property type="match status" value="1"/>
</dbReference>
<feature type="signal peptide" evidence="5">
    <location>
        <begin position="1"/>
        <end position="40"/>
    </location>
</feature>
<dbReference type="Gene3D" id="2.170.130.10">
    <property type="entry name" value="TonB-dependent receptor, plug domain"/>
    <property type="match status" value="1"/>
</dbReference>
<evidence type="ECO:0000259" key="6">
    <source>
        <dbReference type="Pfam" id="PF00593"/>
    </source>
</evidence>
<keyword evidence="9" id="KW-1185">Reference proteome</keyword>
<evidence type="ECO:0000259" key="7">
    <source>
        <dbReference type="Pfam" id="PF07715"/>
    </source>
</evidence>
<dbReference type="PANTHER" id="PTHR40980">
    <property type="entry name" value="PLUG DOMAIN-CONTAINING PROTEIN"/>
    <property type="match status" value="1"/>
</dbReference>
<name>A0ABT5HI49_9CAUL</name>
<feature type="domain" description="TonB-dependent receptor-like beta-barrel" evidence="6">
    <location>
        <begin position="485"/>
        <end position="968"/>
    </location>
</feature>
<accession>A0ABT5HI49</accession>
<feature type="domain" description="TonB-dependent receptor plug" evidence="7">
    <location>
        <begin position="69"/>
        <end position="180"/>
    </location>
</feature>
<comment type="caution">
    <text evidence="8">The sequence shown here is derived from an EMBL/GenBank/DDBJ whole genome shotgun (WGS) entry which is preliminary data.</text>
</comment>
<proteinExistence type="inferred from homology"/>
<dbReference type="EMBL" id="JAQQKV010000001">
    <property type="protein sequence ID" value="MDC7675920.1"/>
    <property type="molecule type" value="Genomic_DNA"/>
</dbReference>
<dbReference type="Gene3D" id="2.40.170.20">
    <property type="entry name" value="TonB-dependent receptor, beta-barrel domain"/>
    <property type="match status" value="2"/>
</dbReference>